<comment type="subcellular location">
    <subcellularLocation>
        <location evidence="1">Cell membrane</location>
        <topology evidence="1">Multi-pass membrane protein</topology>
    </subcellularLocation>
</comment>
<name>A0A5N0THB4_9MICO</name>
<feature type="transmembrane region" description="Helical" evidence="8">
    <location>
        <begin position="87"/>
        <end position="108"/>
    </location>
</feature>
<feature type="transmembrane region" description="Helical" evidence="8">
    <location>
        <begin position="114"/>
        <end position="140"/>
    </location>
</feature>
<comment type="caution">
    <text evidence="9">The sequence shown here is derived from an EMBL/GenBank/DDBJ whole genome shotgun (WGS) entry which is preliminary data.</text>
</comment>
<sequence length="210" mass="21993">MGDVGLLLVGVVLFVNGLSSLGLVSGRSAAPLNIFVGAVQVVYPTIIIVQAGGDLSTVNGAWPSLLFGFTYLWFGWIHLARLEPQGFGWYSLFVVAVASYQAVLVLPTDPVFSIIWATWASMWLLFFLLLGLGVTAVGAIDLGRFTGWYLVFLGIPSCTVAGVLLLRETWSTEPAAWGGALAVVLIAAALSAALARRPAVAAAPASAVTV</sequence>
<feature type="transmembrane region" description="Helical" evidence="8">
    <location>
        <begin position="177"/>
        <end position="195"/>
    </location>
</feature>
<accession>A0A5N0THB4</accession>
<evidence type="ECO:0000256" key="5">
    <source>
        <dbReference type="ARBA" id="ARBA00022692"/>
    </source>
</evidence>
<keyword evidence="4" id="KW-1003">Cell membrane</keyword>
<keyword evidence="10" id="KW-1185">Reference proteome</keyword>
<keyword evidence="6 8" id="KW-1133">Transmembrane helix</keyword>
<dbReference type="RefSeq" id="WP_150892792.1">
    <property type="nucleotide sequence ID" value="NZ_VYUY01000007.1"/>
</dbReference>
<feature type="transmembrane region" description="Helical" evidence="8">
    <location>
        <begin position="61"/>
        <end position="80"/>
    </location>
</feature>
<reference evidence="10" key="1">
    <citation type="submission" date="2019-09" db="EMBL/GenBank/DDBJ databases">
        <title>Mumia zhuanghuii sp. nov. isolated from the intestinal contents of plateau pika (Ochotona curzoniae) in the Qinghai-Tibet plateau of China.</title>
        <authorList>
            <person name="Tian Z."/>
        </authorList>
    </citation>
    <scope>NUCLEOTIDE SEQUENCE [LARGE SCALE GENOMIC DNA]</scope>
    <source>
        <strain evidence="10">L-033</strain>
    </source>
</reference>
<dbReference type="GO" id="GO:0005886">
    <property type="term" value="C:plasma membrane"/>
    <property type="evidence" value="ECO:0007669"/>
    <property type="project" value="UniProtKB-SubCell"/>
</dbReference>
<evidence type="ECO:0000313" key="10">
    <source>
        <dbReference type="Proteomes" id="UP000326838"/>
    </source>
</evidence>
<evidence type="ECO:0000313" key="9">
    <source>
        <dbReference type="EMBL" id="KAA9134495.1"/>
    </source>
</evidence>
<feature type="transmembrane region" description="Helical" evidence="8">
    <location>
        <begin position="147"/>
        <end position="165"/>
    </location>
</feature>
<protein>
    <submittedName>
        <fullName evidence="9">Amidase</fullName>
    </submittedName>
</protein>
<evidence type="ECO:0000256" key="7">
    <source>
        <dbReference type="ARBA" id="ARBA00023136"/>
    </source>
</evidence>
<gene>
    <name evidence="9" type="ORF">F6B40_06960</name>
</gene>
<evidence type="ECO:0000256" key="6">
    <source>
        <dbReference type="ARBA" id="ARBA00022989"/>
    </source>
</evidence>
<evidence type="ECO:0000256" key="8">
    <source>
        <dbReference type="SAM" id="Phobius"/>
    </source>
</evidence>
<keyword evidence="5 8" id="KW-0812">Transmembrane</keyword>
<feature type="transmembrane region" description="Helical" evidence="8">
    <location>
        <begin position="31"/>
        <end position="49"/>
    </location>
</feature>
<evidence type="ECO:0000256" key="3">
    <source>
        <dbReference type="ARBA" id="ARBA00022448"/>
    </source>
</evidence>
<comment type="similarity">
    <text evidence="2">Belongs to the AmiS/UreI family.</text>
</comment>
<dbReference type="Gene3D" id="1.25.40.600">
    <property type="match status" value="1"/>
</dbReference>
<dbReference type="EMBL" id="VYUY01000007">
    <property type="protein sequence ID" value="KAA9134495.1"/>
    <property type="molecule type" value="Genomic_DNA"/>
</dbReference>
<evidence type="ECO:0000256" key="1">
    <source>
        <dbReference type="ARBA" id="ARBA00004651"/>
    </source>
</evidence>
<dbReference type="Proteomes" id="UP000326838">
    <property type="component" value="Unassembled WGS sequence"/>
</dbReference>
<organism evidence="9 10">
    <name type="scientific">Microbacterium caowuchunii</name>
    <dbReference type="NCBI Taxonomy" id="2614638"/>
    <lineage>
        <taxon>Bacteria</taxon>
        <taxon>Bacillati</taxon>
        <taxon>Actinomycetota</taxon>
        <taxon>Actinomycetes</taxon>
        <taxon>Micrococcales</taxon>
        <taxon>Microbacteriaceae</taxon>
        <taxon>Microbacterium</taxon>
    </lineage>
</organism>
<feature type="transmembrane region" description="Helical" evidence="8">
    <location>
        <begin position="6"/>
        <end position="24"/>
    </location>
</feature>
<dbReference type="InterPro" id="IPR038523">
    <property type="entry name" value="AmiSUreI_transpt_sf"/>
</dbReference>
<evidence type="ECO:0000256" key="4">
    <source>
        <dbReference type="ARBA" id="ARBA00022475"/>
    </source>
</evidence>
<dbReference type="Pfam" id="PF02293">
    <property type="entry name" value="AmiS_UreI"/>
    <property type="match status" value="1"/>
</dbReference>
<keyword evidence="7 8" id="KW-0472">Membrane</keyword>
<evidence type="ECO:0000256" key="2">
    <source>
        <dbReference type="ARBA" id="ARBA00010068"/>
    </source>
</evidence>
<proteinExistence type="inferred from homology"/>
<keyword evidence="3" id="KW-0813">Transport</keyword>
<dbReference type="AlphaFoldDB" id="A0A5N0THB4"/>
<dbReference type="InterPro" id="IPR003211">
    <property type="entry name" value="AmiSUreI_transpt"/>
</dbReference>